<feature type="transmembrane region" description="Helical" evidence="5">
    <location>
        <begin position="59"/>
        <end position="76"/>
    </location>
</feature>
<evidence type="ECO:0000256" key="1">
    <source>
        <dbReference type="ARBA" id="ARBA00004141"/>
    </source>
</evidence>
<dbReference type="EMBL" id="FOBB01000014">
    <property type="protein sequence ID" value="SEN88313.1"/>
    <property type="molecule type" value="Genomic_DNA"/>
</dbReference>
<dbReference type="PANTHER" id="PTHR37422:SF13">
    <property type="entry name" value="LIPOPOLYSACCHARIDE BIOSYNTHESIS PROTEIN PA4999-RELATED"/>
    <property type="match status" value="1"/>
</dbReference>
<feature type="transmembrane region" description="Helical" evidence="5">
    <location>
        <begin position="303"/>
        <end position="320"/>
    </location>
</feature>
<keyword evidence="7" id="KW-0436">Ligase</keyword>
<feature type="transmembrane region" description="Helical" evidence="5">
    <location>
        <begin position="255"/>
        <end position="274"/>
    </location>
</feature>
<dbReference type="PANTHER" id="PTHR37422">
    <property type="entry name" value="TEICHURONIC ACID BIOSYNTHESIS PROTEIN TUAE"/>
    <property type="match status" value="1"/>
</dbReference>
<evidence type="ECO:0000313" key="7">
    <source>
        <dbReference type="EMBL" id="SEN88313.1"/>
    </source>
</evidence>
<feature type="domain" description="O-antigen ligase-related" evidence="6">
    <location>
        <begin position="265"/>
        <end position="404"/>
    </location>
</feature>
<dbReference type="STRING" id="573321.SAMN04488505_11437"/>
<evidence type="ECO:0000313" key="8">
    <source>
        <dbReference type="Proteomes" id="UP000198984"/>
    </source>
</evidence>
<keyword evidence="2 5" id="KW-0812">Transmembrane</keyword>
<protein>
    <submittedName>
        <fullName evidence="7">O-antigen ligase like membrane protein</fullName>
    </submittedName>
</protein>
<evidence type="ECO:0000256" key="2">
    <source>
        <dbReference type="ARBA" id="ARBA00022692"/>
    </source>
</evidence>
<feature type="transmembrane region" description="Helical" evidence="5">
    <location>
        <begin position="175"/>
        <end position="192"/>
    </location>
</feature>
<dbReference type="GO" id="GO:0016020">
    <property type="term" value="C:membrane"/>
    <property type="evidence" value="ECO:0007669"/>
    <property type="project" value="UniProtKB-SubCell"/>
</dbReference>
<dbReference type="OrthoDB" id="783093at2"/>
<dbReference type="GO" id="GO:0016874">
    <property type="term" value="F:ligase activity"/>
    <property type="evidence" value="ECO:0007669"/>
    <property type="project" value="UniProtKB-KW"/>
</dbReference>
<keyword evidence="4 5" id="KW-0472">Membrane</keyword>
<feature type="transmembrane region" description="Helical" evidence="5">
    <location>
        <begin position="228"/>
        <end position="248"/>
    </location>
</feature>
<reference evidence="7 8" key="1">
    <citation type="submission" date="2016-10" db="EMBL/GenBank/DDBJ databases">
        <authorList>
            <person name="de Groot N.N."/>
        </authorList>
    </citation>
    <scope>NUCLEOTIDE SEQUENCE [LARGE SCALE GENOMIC DNA]</scope>
    <source>
        <strain evidence="7 8">DSM 21039</strain>
    </source>
</reference>
<name>A0A1H8K5S1_9BACT</name>
<feature type="transmembrane region" description="Helical" evidence="5">
    <location>
        <begin position="82"/>
        <end position="99"/>
    </location>
</feature>
<keyword evidence="3 5" id="KW-1133">Transmembrane helix</keyword>
<dbReference type="RefSeq" id="WP_089921238.1">
    <property type="nucleotide sequence ID" value="NZ_FOBB01000014.1"/>
</dbReference>
<feature type="transmembrane region" description="Helical" evidence="5">
    <location>
        <begin position="144"/>
        <end position="163"/>
    </location>
</feature>
<gene>
    <name evidence="7" type="ORF">SAMN04488505_11437</name>
</gene>
<evidence type="ECO:0000259" key="6">
    <source>
        <dbReference type="Pfam" id="PF04932"/>
    </source>
</evidence>
<dbReference type="InterPro" id="IPR051533">
    <property type="entry name" value="WaaL-like"/>
</dbReference>
<dbReference type="InterPro" id="IPR007016">
    <property type="entry name" value="O-antigen_ligase-rel_domated"/>
</dbReference>
<comment type="subcellular location">
    <subcellularLocation>
        <location evidence="1">Membrane</location>
        <topology evidence="1">Multi-pass membrane protein</topology>
    </subcellularLocation>
</comment>
<evidence type="ECO:0000256" key="3">
    <source>
        <dbReference type="ARBA" id="ARBA00022989"/>
    </source>
</evidence>
<accession>A0A1H8K5S1</accession>
<organism evidence="7 8">
    <name type="scientific">Chitinophaga rupis</name>
    <dbReference type="NCBI Taxonomy" id="573321"/>
    <lineage>
        <taxon>Bacteria</taxon>
        <taxon>Pseudomonadati</taxon>
        <taxon>Bacteroidota</taxon>
        <taxon>Chitinophagia</taxon>
        <taxon>Chitinophagales</taxon>
        <taxon>Chitinophagaceae</taxon>
        <taxon>Chitinophaga</taxon>
    </lineage>
</organism>
<dbReference type="Pfam" id="PF04932">
    <property type="entry name" value="Wzy_C"/>
    <property type="match status" value="1"/>
</dbReference>
<keyword evidence="8" id="KW-1185">Reference proteome</keyword>
<feature type="transmembrane region" description="Helical" evidence="5">
    <location>
        <begin position="398"/>
        <end position="417"/>
    </location>
</feature>
<dbReference type="Proteomes" id="UP000198984">
    <property type="component" value="Unassembled WGS sequence"/>
</dbReference>
<feature type="transmembrane region" description="Helical" evidence="5">
    <location>
        <begin position="429"/>
        <end position="447"/>
    </location>
</feature>
<feature type="transmembrane region" description="Helical" evidence="5">
    <location>
        <begin position="453"/>
        <end position="472"/>
    </location>
</feature>
<feature type="transmembrane region" description="Helical" evidence="5">
    <location>
        <begin position="111"/>
        <end position="132"/>
    </location>
</feature>
<evidence type="ECO:0000256" key="4">
    <source>
        <dbReference type="ARBA" id="ARBA00023136"/>
    </source>
</evidence>
<evidence type="ECO:0000256" key="5">
    <source>
        <dbReference type="SAM" id="Phobius"/>
    </source>
</evidence>
<dbReference type="AlphaFoldDB" id="A0A1H8K5S1"/>
<proteinExistence type="predicted"/>
<sequence length="476" mass="53724">MQLTKKNITLWFIILLWAIMVPVLAYVASTDLKVGVGLSVMIIGAAICLVCVANYKLGYYIYISITMTLPLLERMSGSEQSVGVVMDALLLSVLFGCIFKRGDETIKKVKFFKDPLLICLFLYLIILVMEFFNPETHSFLGWYVFMRVSLRCYIFLYVGLNVFNNLKDVRTFMKYWLILGTAAAFYCCIQQWHGLLPYEQAFINKYRDKFGTTMIISGIRLFSFMSDAAVFGIIMACNIIMMLILLTAKRTVITIPTKIVIIVSIMLHVLALGYSGTRTGYVMVPLGLMVFFMANLQKRNTILVAMAFAFFSLVILYGPFHSNPTIVRVRTAFIGKQDESVNVRDRNRHRIQPYLQSHPFGGGVNTTGGNGAKYNPGHQLADFQTDNGFLRAVLETGWIGMLLVAGHFFFLIQIAVSNFFRVKWELDKLLMIGIAAASFAAAISQYAQDTSTLVETSIMLYAFMAIVIKIKYLERA</sequence>
<feature type="transmembrane region" description="Helical" evidence="5">
    <location>
        <begin position="7"/>
        <end position="28"/>
    </location>
</feature>
<feature type="transmembrane region" description="Helical" evidence="5">
    <location>
        <begin position="280"/>
        <end position="296"/>
    </location>
</feature>
<feature type="transmembrane region" description="Helical" evidence="5">
    <location>
        <begin position="34"/>
        <end position="52"/>
    </location>
</feature>